<dbReference type="EMBL" id="AUSU01004785">
    <property type="protein sequence ID" value="EPS64503.1"/>
    <property type="molecule type" value="Genomic_DNA"/>
</dbReference>
<dbReference type="InterPro" id="IPR005062">
    <property type="entry name" value="SAC3/GANP/THP3_conserved"/>
</dbReference>
<protein>
    <recommendedName>
        <fullName evidence="2">SAC3/GANP/THP3 conserved domain-containing protein</fullName>
    </recommendedName>
</protein>
<dbReference type="InterPro" id="IPR045107">
    <property type="entry name" value="SAC3/GANP/THP3"/>
</dbReference>
<dbReference type="GO" id="GO:0005634">
    <property type="term" value="C:nucleus"/>
    <property type="evidence" value="ECO:0007669"/>
    <property type="project" value="TreeGrafter"/>
</dbReference>
<evidence type="ECO:0000259" key="2">
    <source>
        <dbReference type="Pfam" id="PF03399"/>
    </source>
</evidence>
<feature type="non-terminal residue" evidence="3">
    <location>
        <position position="1"/>
    </location>
</feature>
<feature type="domain" description="SAC3/GANP/THP3 conserved" evidence="2">
    <location>
        <begin position="237"/>
        <end position="307"/>
    </location>
</feature>
<dbReference type="PANTHER" id="PTHR12436:SF4">
    <property type="entry name" value="LEUKOCYTE RECEPTOR CLUSTER MEMBER 8"/>
    <property type="match status" value="1"/>
</dbReference>
<reference evidence="3 4" key="1">
    <citation type="journal article" date="2013" name="BMC Genomics">
        <title>The miniature genome of a carnivorous plant Genlisea aurea contains a low number of genes and short non-coding sequences.</title>
        <authorList>
            <person name="Leushkin E.V."/>
            <person name="Sutormin R.A."/>
            <person name="Nabieva E.R."/>
            <person name="Penin A.A."/>
            <person name="Kondrashov A.S."/>
            <person name="Logacheva M.D."/>
        </authorList>
    </citation>
    <scope>NUCLEOTIDE SEQUENCE [LARGE SCALE GENOMIC DNA]</scope>
</reference>
<dbReference type="Pfam" id="PF03399">
    <property type="entry name" value="SAC3_GANP"/>
    <property type="match status" value="1"/>
</dbReference>
<evidence type="ECO:0000313" key="4">
    <source>
        <dbReference type="Proteomes" id="UP000015453"/>
    </source>
</evidence>
<name>S8DND3_9LAMI</name>
<dbReference type="OrthoDB" id="199574at2759"/>
<keyword evidence="4" id="KW-1185">Reference proteome</keyword>
<accession>S8DND3</accession>
<comment type="caution">
    <text evidence="3">The sequence shown here is derived from an EMBL/GenBank/DDBJ whole genome shotgun (WGS) entry which is preliminary data.</text>
</comment>
<dbReference type="AlphaFoldDB" id="S8DND3"/>
<proteinExistence type="predicted"/>
<feature type="region of interest" description="Disordered" evidence="1">
    <location>
        <begin position="120"/>
        <end position="144"/>
    </location>
</feature>
<feature type="non-terminal residue" evidence="3">
    <location>
        <position position="362"/>
    </location>
</feature>
<sequence length="362" mass="41022">VITKATADGTLHTKDWDVEPLFPLPNDDTVNEANTKFSVPGFLTPKIKSPRRVKSRWEPIQDEKAIGKPENTYTMGKYGFLNNKQFSGGGLVSKNNVATKSSFTDQKSFIKNFARSTKRQRIGHDQYTNADGDGDTSSDSDQEKSLTKYYATAVALADTPEEKKRRENRSKRFEKVHLNQNHAKANHAAAEFSHVRRVGTLHLSTSFEESGSRAVEDIDWDALVIKGTCQEIEKRYLRLTSAPDPATVRPEDVLEKALMMVQNSQKNYLYKCDQLKSIRQDLTVQHIRNEFTVKVYETHARLAIEAGDLPEFNQCQSQLKTLYAEKIIGSHMEFAAYHLLSVISHSSNNRDLLSAMSRFMIN</sequence>
<dbReference type="Proteomes" id="UP000015453">
    <property type="component" value="Unassembled WGS sequence"/>
</dbReference>
<evidence type="ECO:0000256" key="1">
    <source>
        <dbReference type="SAM" id="MobiDB-lite"/>
    </source>
</evidence>
<evidence type="ECO:0000313" key="3">
    <source>
        <dbReference type="EMBL" id="EPS64503.1"/>
    </source>
</evidence>
<dbReference type="Gene3D" id="1.25.40.990">
    <property type="match status" value="1"/>
</dbReference>
<organism evidence="3 4">
    <name type="scientific">Genlisea aurea</name>
    <dbReference type="NCBI Taxonomy" id="192259"/>
    <lineage>
        <taxon>Eukaryota</taxon>
        <taxon>Viridiplantae</taxon>
        <taxon>Streptophyta</taxon>
        <taxon>Embryophyta</taxon>
        <taxon>Tracheophyta</taxon>
        <taxon>Spermatophyta</taxon>
        <taxon>Magnoliopsida</taxon>
        <taxon>eudicotyledons</taxon>
        <taxon>Gunneridae</taxon>
        <taxon>Pentapetalae</taxon>
        <taxon>asterids</taxon>
        <taxon>lamiids</taxon>
        <taxon>Lamiales</taxon>
        <taxon>Lentibulariaceae</taxon>
        <taxon>Genlisea</taxon>
    </lineage>
</organism>
<gene>
    <name evidence="3" type="ORF">M569_10278</name>
</gene>
<dbReference type="PANTHER" id="PTHR12436">
    <property type="entry name" value="80 KDA MCM3-ASSOCIATED PROTEIN"/>
    <property type="match status" value="1"/>
</dbReference>